<evidence type="ECO:0000313" key="2">
    <source>
        <dbReference type="Proteomes" id="UP000298491"/>
    </source>
</evidence>
<dbReference type="Proteomes" id="UP000298491">
    <property type="component" value="Unassembled WGS sequence"/>
</dbReference>
<gene>
    <name evidence="1" type="primary">secG</name>
    <name evidence="1" type="ORF">C9F09_03820</name>
</gene>
<organism evidence="1 2">
    <name type="scientific">Salmonella enterica subsp. enterica serovar Wilhelmsburg</name>
    <dbReference type="NCBI Taxonomy" id="1960126"/>
    <lineage>
        <taxon>Bacteria</taxon>
        <taxon>Pseudomonadati</taxon>
        <taxon>Pseudomonadota</taxon>
        <taxon>Gammaproteobacteria</taxon>
        <taxon>Enterobacterales</taxon>
        <taxon>Enterobacteriaceae</taxon>
        <taxon>Salmonella</taxon>
    </lineage>
</organism>
<evidence type="ECO:0000313" key="1">
    <source>
        <dbReference type="EMBL" id="TGD00658.1"/>
    </source>
</evidence>
<proteinExistence type="predicted"/>
<name>A0A659RBH8_SALET</name>
<dbReference type="EMBL" id="PYKB01000343">
    <property type="protein sequence ID" value="TGD00658.1"/>
    <property type="molecule type" value="Genomic_DNA"/>
</dbReference>
<protein>
    <submittedName>
        <fullName evidence="1">Preprotein translocase subunit SecG</fullName>
    </submittedName>
</protein>
<dbReference type="AlphaFoldDB" id="A0A659RBH8"/>
<accession>A0A659RBH8</accession>
<reference evidence="1 2" key="1">
    <citation type="submission" date="2018-03" db="EMBL/GenBank/DDBJ databases">
        <title>Non-Typhoidal Salmonella genome sequencing and assembly.</title>
        <authorList>
            <person name="Matchawe C."/>
        </authorList>
    </citation>
    <scope>NUCLEOTIDE SEQUENCE [LARGE SCALE GENOMIC DNA]</scope>
    <source>
        <strain evidence="1 2">35dea</strain>
    </source>
</reference>
<sequence length="22" mass="2529">MVEALVRGNSARHRLIMYEALV</sequence>
<comment type="caution">
    <text evidence="1">The sequence shown here is derived from an EMBL/GenBank/DDBJ whole genome shotgun (WGS) entry which is preliminary data.</text>
</comment>
<feature type="non-terminal residue" evidence="1">
    <location>
        <position position="22"/>
    </location>
</feature>